<evidence type="ECO:0000256" key="1">
    <source>
        <dbReference type="SAM" id="MobiDB-lite"/>
    </source>
</evidence>
<accession>A0ABQ5BIE2</accession>
<protein>
    <submittedName>
        <fullName evidence="2">Reverse transcriptase domain-containing protein</fullName>
    </submittedName>
</protein>
<gene>
    <name evidence="2" type="ORF">Tco_0861056</name>
</gene>
<reference evidence="2" key="1">
    <citation type="journal article" date="2022" name="Int. J. Mol. Sci.">
        <title>Draft Genome of Tanacetum Coccineum: Genomic Comparison of Closely Related Tanacetum-Family Plants.</title>
        <authorList>
            <person name="Yamashiro T."/>
            <person name="Shiraishi A."/>
            <person name="Nakayama K."/>
            <person name="Satake H."/>
        </authorList>
    </citation>
    <scope>NUCLEOTIDE SEQUENCE</scope>
</reference>
<name>A0ABQ5BIE2_9ASTR</name>
<dbReference type="EMBL" id="BQNB010013277">
    <property type="protein sequence ID" value="GJT14014.1"/>
    <property type="molecule type" value="Genomic_DNA"/>
</dbReference>
<dbReference type="SUPFAM" id="SSF57756">
    <property type="entry name" value="Retrovirus zinc finger-like domains"/>
    <property type="match status" value="1"/>
</dbReference>
<dbReference type="InterPro" id="IPR036875">
    <property type="entry name" value="Znf_CCHC_sf"/>
</dbReference>
<reference evidence="2" key="2">
    <citation type="submission" date="2022-01" db="EMBL/GenBank/DDBJ databases">
        <authorList>
            <person name="Yamashiro T."/>
            <person name="Shiraishi A."/>
            <person name="Satake H."/>
            <person name="Nakayama K."/>
        </authorList>
    </citation>
    <scope>NUCLEOTIDE SEQUENCE</scope>
</reference>
<dbReference type="Gene3D" id="4.10.60.10">
    <property type="entry name" value="Zinc finger, CCHC-type"/>
    <property type="match status" value="1"/>
</dbReference>
<proteinExistence type="predicted"/>
<feature type="compositionally biased region" description="Low complexity" evidence="1">
    <location>
        <begin position="14"/>
        <end position="28"/>
    </location>
</feature>
<keyword evidence="2" id="KW-0808">Transferase</keyword>
<organism evidence="2 3">
    <name type="scientific">Tanacetum coccineum</name>
    <dbReference type="NCBI Taxonomy" id="301880"/>
    <lineage>
        <taxon>Eukaryota</taxon>
        <taxon>Viridiplantae</taxon>
        <taxon>Streptophyta</taxon>
        <taxon>Embryophyta</taxon>
        <taxon>Tracheophyta</taxon>
        <taxon>Spermatophyta</taxon>
        <taxon>Magnoliopsida</taxon>
        <taxon>eudicotyledons</taxon>
        <taxon>Gunneridae</taxon>
        <taxon>Pentapetalae</taxon>
        <taxon>asterids</taxon>
        <taxon>campanulids</taxon>
        <taxon>Asterales</taxon>
        <taxon>Asteraceae</taxon>
        <taxon>Asteroideae</taxon>
        <taxon>Anthemideae</taxon>
        <taxon>Anthemidinae</taxon>
        <taxon>Tanacetum</taxon>
    </lineage>
</organism>
<dbReference type="GO" id="GO:0003964">
    <property type="term" value="F:RNA-directed DNA polymerase activity"/>
    <property type="evidence" value="ECO:0007669"/>
    <property type="project" value="UniProtKB-KW"/>
</dbReference>
<dbReference type="Proteomes" id="UP001151760">
    <property type="component" value="Unassembled WGS sequence"/>
</dbReference>
<evidence type="ECO:0000313" key="2">
    <source>
        <dbReference type="EMBL" id="GJT14014.1"/>
    </source>
</evidence>
<feature type="region of interest" description="Disordered" evidence="1">
    <location>
        <begin position="1"/>
        <end position="28"/>
    </location>
</feature>
<evidence type="ECO:0000313" key="3">
    <source>
        <dbReference type="Proteomes" id="UP001151760"/>
    </source>
</evidence>
<sequence length="276" mass="30996">MARTRRSATTPTQNNNNVNNNANSNTDPNARLEQLVARLVAEAVAVIVANRSSTQGETNGTTTITHAGTYKEFHASMQGDFRGVEGALGLTRGFERLESVGIDTAHATQWSDFKQMLIQKHGHCCYTQRFQELSLLCPEMVPTEARQIERYINGLPEPTRARSVDRNKRKWESNHRINDDQQQMCRMYTAGSSSRNGYARTLPPCDQCNFHHYGSCLVRCGNCKKLGHPSSDCRTTNSVTCYECREEGNIIKYCPYLEDQTKAEGACLSLTTFEQP</sequence>
<keyword evidence="3" id="KW-1185">Reference proteome</keyword>
<comment type="caution">
    <text evidence="2">The sequence shown here is derived from an EMBL/GenBank/DDBJ whole genome shotgun (WGS) entry which is preliminary data.</text>
</comment>
<keyword evidence="2" id="KW-0548">Nucleotidyltransferase</keyword>
<keyword evidence="2" id="KW-0695">RNA-directed DNA polymerase</keyword>